<dbReference type="RefSeq" id="WP_043528401.1">
    <property type="nucleotide sequence ID" value="NZ_BAABKU010000033.1"/>
</dbReference>
<keyword evidence="6" id="KW-1185">Reference proteome</keyword>
<evidence type="ECO:0000256" key="3">
    <source>
        <dbReference type="ARBA" id="ARBA00022729"/>
    </source>
</evidence>
<comment type="subcellular location">
    <subcellularLocation>
        <location evidence="1">Cell envelope</location>
    </subcellularLocation>
</comment>
<dbReference type="OrthoDB" id="9813037at2"/>
<organism evidence="5 6">
    <name type="scientific">Actinoplanes utahensis</name>
    <dbReference type="NCBI Taxonomy" id="1869"/>
    <lineage>
        <taxon>Bacteria</taxon>
        <taxon>Bacillati</taxon>
        <taxon>Actinomycetota</taxon>
        <taxon>Actinomycetes</taxon>
        <taxon>Micromonosporales</taxon>
        <taxon>Micromonosporaceae</taxon>
        <taxon>Actinoplanes</taxon>
    </lineage>
</organism>
<dbReference type="InterPro" id="IPR028082">
    <property type="entry name" value="Peripla_BP_I"/>
</dbReference>
<feature type="domain" description="Periplasmic binding protein" evidence="4">
    <location>
        <begin position="44"/>
        <end position="298"/>
    </location>
</feature>
<dbReference type="InterPro" id="IPR025997">
    <property type="entry name" value="SBP_2_dom"/>
</dbReference>
<reference evidence="5 6" key="1">
    <citation type="submission" date="2014-10" db="EMBL/GenBank/DDBJ databases">
        <title>Draft genome sequence of Actinoplanes utahensis NRRL 12052.</title>
        <authorList>
            <person name="Velasco-Bucheli B."/>
            <person name="del Cerro C."/>
            <person name="Hormigo D."/>
            <person name="Garcia J.L."/>
            <person name="Acebal C."/>
            <person name="Arroyo M."/>
            <person name="de la Mata I."/>
        </authorList>
    </citation>
    <scope>NUCLEOTIDE SEQUENCE [LARGE SCALE GENOMIC DNA]</scope>
    <source>
        <strain evidence="5 6">NRRL 12052</strain>
    </source>
</reference>
<proteinExistence type="inferred from homology"/>
<dbReference type="PANTHER" id="PTHR46847">
    <property type="entry name" value="D-ALLOSE-BINDING PERIPLASMIC PROTEIN-RELATED"/>
    <property type="match status" value="1"/>
</dbReference>
<dbReference type="PROSITE" id="PS51257">
    <property type="entry name" value="PROKAR_LIPOPROTEIN"/>
    <property type="match status" value="1"/>
</dbReference>
<dbReference type="GO" id="GO:0030246">
    <property type="term" value="F:carbohydrate binding"/>
    <property type="evidence" value="ECO:0007669"/>
    <property type="project" value="UniProtKB-ARBA"/>
</dbReference>
<sequence length="329" mass="34881">MHRRSFVTLGAVGLGSMLAGCGDSESAGPRTRPSGPIVLGFSQVGAEGGWRLANTKSIKKAAERNRVKLLFEDAAGDPKKQLEHIQSFIDAKVTAISFSPVVEKGYDDVLRRARDAGIPVILTDRLIDSDPSLYVSSIGAEFVAEGNLAALYLENDYDEEQGGKGSINVVELLGAIGATPTKQRSEGFAATAKRTGRIKIIASESGDWTKAGGEAAIRKVLRRTRKIDAVFAQNDDMGLGAAEVLAAEGLKPGTDIKIVTVDATRAGLEGLVAGKLNYVVECSPLIGEDLMSVVVDLFFGGEVKKRITSDKNVFNKISAAPALEAGREY</sequence>
<comment type="similarity">
    <text evidence="2">Belongs to the bacterial solute-binding protein 2 family.</text>
</comment>
<evidence type="ECO:0000256" key="1">
    <source>
        <dbReference type="ARBA" id="ARBA00004196"/>
    </source>
</evidence>
<comment type="caution">
    <text evidence="5">The sequence shown here is derived from an EMBL/GenBank/DDBJ whole genome shotgun (WGS) entry which is preliminary data.</text>
</comment>
<dbReference type="Proteomes" id="UP000054537">
    <property type="component" value="Unassembled WGS sequence"/>
</dbReference>
<dbReference type="AlphaFoldDB" id="A0A0A6UIT2"/>
<evidence type="ECO:0000313" key="5">
    <source>
        <dbReference type="EMBL" id="KHD74983.1"/>
    </source>
</evidence>
<dbReference type="STRING" id="1869.MB27_25500"/>
<evidence type="ECO:0000256" key="2">
    <source>
        <dbReference type="ARBA" id="ARBA00007639"/>
    </source>
</evidence>
<gene>
    <name evidence="5" type="ORF">MB27_25500</name>
</gene>
<dbReference type="EMBL" id="JRTT01000033">
    <property type="protein sequence ID" value="KHD74983.1"/>
    <property type="molecule type" value="Genomic_DNA"/>
</dbReference>
<name>A0A0A6UIT2_ACTUT</name>
<evidence type="ECO:0000259" key="4">
    <source>
        <dbReference type="Pfam" id="PF13407"/>
    </source>
</evidence>
<accession>A0A0A6UIT2</accession>
<dbReference type="eggNOG" id="COG1879">
    <property type="taxonomic scope" value="Bacteria"/>
</dbReference>
<dbReference type="Gene3D" id="3.40.50.2300">
    <property type="match status" value="2"/>
</dbReference>
<keyword evidence="3" id="KW-0732">Signal</keyword>
<dbReference type="GO" id="GO:0030313">
    <property type="term" value="C:cell envelope"/>
    <property type="evidence" value="ECO:0007669"/>
    <property type="project" value="UniProtKB-SubCell"/>
</dbReference>
<dbReference type="PANTHER" id="PTHR46847:SF3">
    <property type="entry name" value="GALACTOFURANOSE-BINDING PROTEIN YTFQ"/>
    <property type="match status" value="1"/>
</dbReference>
<dbReference type="SUPFAM" id="SSF53822">
    <property type="entry name" value="Periplasmic binding protein-like I"/>
    <property type="match status" value="1"/>
</dbReference>
<protein>
    <recommendedName>
        <fullName evidence="4">Periplasmic binding protein domain-containing protein</fullName>
    </recommendedName>
</protein>
<dbReference type="Pfam" id="PF13407">
    <property type="entry name" value="Peripla_BP_4"/>
    <property type="match status" value="1"/>
</dbReference>
<evidence type="ECO:0000313" key="6">
    <source>
        <dbReference type="Proteomes" id="UP000054537"/>
    </source>
</evidence>
<dbReference type="CDD" id="cd06309">
    <property type="entry name" value="PBP1_galactofuranose_YtfQ-like"/>
    <property type="match status" value="1"/>
</dbReference>